<dbReference type="InParanoid" id="A0A165K207"/>
<organism evidence="2 3">
    <name type="scientific">Xylona heveae (strain CBS 132557 / TC161)</name>
    <dbReference type="NCBI Taxonomy" id="1328760"/>
    <lineage>
        <taxon>Eukaryota</taxon>
        <taxon>Fungi</taxon>
        <taxon>Dikarya</taxon>
        <taxon>Ascomycota</taxon>
        <taxon>Pezizomycotina</taxon>
        <taxon>Xylonomycetes</taxon>
        <taxon>Xylonales</taxon>
        <taxon>Xylonaceae</taxon>
        <taxon>Xylona</taxon>
    </lineage>
</organism>
<feature type="region of interest" description="Disordered" evidence="1">
    <location>
        <begin position="1"/>
        <end position="81"/>
    </location>
</feature>
<dbReference type="RefSeq" id="XP_018192453.1">
    <property type="nucleotide sequence ID" value="XM_018334670.1"/>
</dbReference>
<evidence type="ECO:0000256" key="1">
    <source>
        <dbReference type="SAM" id="MobiDB-lite"/>
    </source>
</evidence>
<feature type="compositionally biased region" description="Basic and acidic residues" evidence="1">
    <location>
        <begin position="9"/>
        <end position="31"/>
    </location>
</feature>
<dbReference type="PANTHER" id="PTHR39607:SF2">
    <property type="entry name" value="BZIP DOMAIN-CONTAINING PROTEIN"/>
    <property type="match status" value="1"/>
</dbReference>
<dbReference type="AlphaFoldDB" id="A0A165K207"/>
<feature type="compositionally biased region" description="Basic residues" evidence="1">
    <location>
        <begin position="37"/>
        <end position="47"/>
    </location>
</feature>
<evidence type="ECO:0000313" key="2">
    <source>
        <dbReference type="EMBL" id="KZF26898.1"/>
    </source>
</evidence>
<dbReference type="OMA" id="IHEGASY"/>
<dbReference type="EMBL" id="KV407454">
    <property type="protein sequence ID" value="KZF26898.1"/>
    <property type="molecule type" value="Genomic_DNA"/>
</dbReference>
<evidence type="ECO:0000313" key="3">
    <source>
        <dbReference type="Proteomes" id="UP000076632"/>
    </source>
</evidence>
<accession>A0A165K207</accession>
<name>A0A165K207_XYLHT</name>
<protein>
    <recommendedName>
        <fullName evidence="4">BZIP domain-containing protein</fullName>
    </recommendedName>
</protein>
<dbReference type="PANTHER" id="PTHR39607">
    <property type="entry name" value="XANTHOCILLIN BIOSYNTHESIS CLUSTER TRANSCRIPTION FACTOR XANC-RELATED"/>
    <property type="match status" value="1"/>
</dbReference>
<reference evidence="2 3" key="1">
    <citation type="journal article" date="2016" name="Fungal Biol.">
        <title>The genome of Xylona heveae provides a window into fungal endophytism.</title>
        <authorList>
            <person name="Gazis R."/>
            <person name="Kuo A."/>
            <person name="Riley R."/>
            <person name="LaButti K."/>
            <person name="Lipzen A."/>
            <person name="Lin J."/>
            <person name="Amirebrahimi M."/>
            <person name="Hesse C.N."/>
            <person name="Spatafora J.W."/>
            <person name="Henrissat B."/>
            <person name="Hainaut M."/>
            <person name="Grigoriev I.V."/>
            <person name="Hibbett D.S."/>
        </authorList>
    </citation>
    <scope>NUCLEOTIDE SEQUENCE [LARGE SCALE GENOMIC DNA]</scope>
    <source>
        <strain evidence="2 3">TC161</strain>
    </source>
</reference>
<dbReference type="Proteomes" id="UP000076632">
    <property type="component" value="Unassembled WGS sequence"/>
</dbReference>
<keyword evidence="3" id="KW-1185">Reference proteome</keyword>
<proteinExistence type="predicted"/>
<sequence length="124" mass="14328">MSGRSQSETVRDNEQSREEWDHITDPSERRRVQNRVNQKRFRDKQKKKKEDEVRARDNQERAGAAYTVPDSEDLEADVDLPGLPWGGVSLKYVIEQGKARQSEMKEASRETSASSVRYTGGSWR</sequence>
<dbReference type="InterPro" id="IPR052635">
    <property type="entry name" value="Sec_Metab_Biosynth_Reg"/>
</dbReference>
<dbReference type="GeneID" id="28899807"/>
<gene>
    <name evidence="2" type="ORF">L228DRAFT_265249</name>
</gene>
<feature type="compositionally biased region" description="Basic and acidic residues" evidence="1">
    <location>
        <begin position="48"/>
        <end position="60"/>
    </location>
</feature>
<evidence type="ECO:0008006" key="4">
    <source>
        <dbReference type="Google" id="ProtNLM"/>
    </source>
</evidence>
<dbReference type="OrthoDB" id="5387389at2759"/>
<feature type="region of interest" description="Disordered" evidence="1">
    <location>
        <begin position="101"/>
        <end position="124"/>
    </location>
</feature>